<dbReference type="Proteomes" id="UP000198755">
    <property type="component" value="Unassembled WGS sequence"/>
</dbReference>
<protein>
    <recommendedName>
        <fullName evidence="4">DUF4169 domain-containing protein</fullName>
    </recommendedName>
</protein>
<dbReference type="AlphaFoldDB" id="A0A1I3ZT77"/>
<keyword evidence="3" id="KW-1185">Reference proteome</keyword>
<gene>
    <name evidence="2" type="ORF">SAMN05444581_108152</name>
</gene>
<dbReference type="OrthoDB" id="7173889at2"/>
<dbReference type="EMBL" id="FOSN01000008">
    <property type="protein sequence ID" value="SFK47100.1"/>
    <property type="molecule type" value="Genomic_DNA"/>
</dbReference>
<dbReference type="Pfam" id="PF13770">
    <property type="entry name" value="DUF4169"/>
    <property type="match status" value="1"/>
</dbReference>
<evidence type="ECO:0000313" key="3">
    <source>
        <dbReference type="Proteomes" id="UP000198755"/>
    </source>
</evidence>
<evidence type="ECO:0008006" key="4">
    <source>
        <dbReference type="Google" id="ProtNLM"/>
    </source>
</evidence>
<sequence length="79" mass="8332">MGEIVNLRRARKGKAREEAASLAAANRRKFGATLAERDGTRAGLELAARRLDAHRREAGADSVDAEIGAGPPGHRGDGE</sequence>
<name>A0A1I3ZT77_9HYPH</name>
<dbReference type="InterPro" id="IPR025227">
    <property type="entry name" value="DUF4169"/>
</dbReference>
<reference evidence="2 3" key="1">
    <citation type="submission" date="2016-10" db="EMBL/GenBank/DDBJ databases">
        <authorList>
            <person name="de Groot N.N."/>
        </authorList>
    </citation>
    <scope>NUCLEOTIDE SEQUENCE [LARGE SCALE GENOMIC DNA]</scope>
    <source>
        <strain evidence="2 3">NE2</strain>
    </source>
</reference>
<evidence type="ECO:0000313" key="2">
    <source>
        <dbReference type="EMBL" id="SFK47100.1"/>
    </source>
</evidence>
<proteinExistence type="predicted"/>
<feature type="region of interest" description="Disordered" evidence="1">
    <location>
        <begin position="55"/>
        <end position="79"/>
    </location>
</feature>
<organism evidence="2 3">
    <name type="scientific">Methylocapsa palsarum</name>
    <dbReference type="NCBI Taxonomy" id="1612308"/>
    <lineage>
        <taxon>Bacteria</taxon>
        <taxon>Pseudomonadati</taxon>
        <taxon>Pseudomonadota</taxon>
        <taxon>Alphaproteobacteria</taxon>
        <taxon>Hyphomicrobiales</taxon>
        <taxon>Beijerinckiaceae</taxon>
        <taxon>Methylocapsa</taxon>
    </lineage>
</organism>
<accession>A0A1I3ZT77</accession>
<evidence type="ECO:0000256" key="1">
    <source>
        <dbReference type="SAM" id="MobiDB-lite"/>
    </source>
</evidence>
<dbReference type="RefSeq" id="WP_091682139.1">
    <property type="nucleotide sequence ID" value="NZ_FOSN01000008.1"/>
</dbReference>
<dbReference type="STRING" id="1612308.SAMN05444581_108152"/>